<feature type="domain" description="G-protein coupled receptors family 2 profile 1" evidence="17">
    <location>
        <begin position="383"/>
        <end position="475"/>
    </location>
</feature>
<feature type="transmembrane region" description="Helical" evidence="15">
    <location>
        <begin position="811"/>
        <end position="833"/>
    </location>
</feature>
<dbReference type="InterPro" id="IPR001879">
    <property type="entry name" value="GPCR_2_extracellular_dom"/>
</dbReference>
<dbReference type="PROSITE" id="PS51450">
    <property type="entry name" value="LRR"/>
    <property type="match status" value="2"/>
</dbReference>
<dbReference type="Pfam" id="PF01825">
    <property type="entry name" value="GPS"/>
    <property type="match status" value="1"/>
</dbReference>
<keyword evidence="12" id="KW-0807">Transducer</keyword>
<feature type="transmembrane region" description="Helical" evidence="15">
    <location>
        <begin position="876"/>
        <end position="895"/>
    </location>
</feature>
<keyword evidence="6" id="KW-0677">Repeat</keyword>
<dbReference type="SMART" id="SM00082">
    <property type="entry name" value="LRRCT"/>
    <property type="match status" value="1"/>
</dbReference>
<dbReference type="InterPro" id="IPR036445">
    <property type="entry name" value="GPCR_2_extracell_dom_sf"/>
</dbReference>
<evidence type="ECO:0000259" key="18">
    <source>
        <dbReference type="PROSITE" id="PS50261"/>
    </source>
</evidence>
<feature type="compositionally biased region" description="Polar residues" evidence="14">
    <location>
        <begin position="1365"/>
        <end position="1375"/>
    </location>
</feature>
<evidence type="ECO:0000256" key="12">
    <source>
        <dbReference type="ARBA" id="ARBA00023224"/>
    </source>
</evidence>
<dbReference type="Gene3D" id="1.20.1070.10">
    <property type="entry name" value="Rhodopsin 7-helix transmembrane proteins"/>
    <property type="match status" value="1"/>
</dbReference>
<dbReference type="Pfam" id="PF00002">
    <property type="entry name" value="7tm_2"/>
    <property type="match status" value="1"/>
</dbReference>
<dbReference type="Proteomes" id="UP001152320">
    <property type="component" value="Chromosome 17"/>
</dbReference>
<evidence type="ECO:0000256" key="3">
    <source>
        <dbReference type="ARBA" id="ARBA00022614"/>
    </source>
</evidence>
<keyword evidence="21" id="KW-1185">Reference proteome</keyword>
<evidence type="ECO:0000259" key="19">
    <source>
        <dbReference type="PROSITE" id="PS50835"/>
    </source>
</evidence>
<evidence type="ECO:0000256" key="6">
    <source>
        <dbReference type="ARBA" id="ARBA00022737"/>
    </source>
</evidence>
<dbReference type="OrthoDB" id="10031018at2759"/>
<dbReference type="InterPro" id="IPR001611">
    <property type="entry name" value="Leu-rich_rpt"/>
</dbReference>
<feature type="transmembrane region" description="Helical" evidence="15">
    <location>
        <begin position="925"/>
        <end position="943"/>
    </location>
</feature>
<proteinExistence type="inferred from homology"/>
<keyword evidence="13" id="KW-0393">Immunoglobulin domain</keyword>
<feature type="region of interest" description="Disordered" evidence="14">
    <location>
        <begin position="1336"/>
        <end position="1437"/>
    </location>
</feature>
<evidence type="ECO:0000256" key="5">
    <source>
        <dbReference type="ARBA" id="ARBA00022729"/>
    </source>
</evidence>
<dbReference type="Pfam" id="PF13855">
    <property type="entry name" value="LRR_8"/>
    <property type="match status" value="1"/>
</dbReference>
<dbReference type="PROSITE" id="PS50835">
    <property type="entry name" value="IG_LIKE"/>
    <property type="match status" value="1"/>
</dbReference>
<feature type="transmembrane region" description="Helical" evidence="15">
    <location>
        <begin position="1128"/>
        <end position="1151"/>
    </location>
</feature>
<feature type="compositionally biased region" description="Polar residues" evidence="14">
    <location>
        <begin position="1176"/>
        <end position="1186"/>
    </location>
</feature>
<feature type="compositionally biased region" description="Basic residues" evidence="14">
    <location>
        <begin position="1261"/>
        <end position="1283"/>
    </location>
</feature>
<dbReference type="Pfam" id="PF26588">
    <property type="entry name" value="GAIN_ADGRA3"/>
    <property type="match status" value="1"/>
</dbReference>
<evidence type="ECO:0000256" key="10">
    <source>
        <dbReference type="ARBA" id="ARBA00023157"/>
    </source>
</evidence>
<dbReference type="InterPro" id="IPR057244">
    <property type="entry name" value="GAIN_B"/>
</dbReference>
<evidence type="ECO:0000256" key="13">
    <source>
        <dbReference type="ARBA" id="ARBA00023319"/>
    </source>
</evidence>
<feature type="transmembrane region" description="Helical" evidence="15">
    <location>
        <begin position="1101"/>
        <end position="1122"/>
    </location>
</feature>
<dbReference type="InterPro" id="IPR000203">
    <property type="entry name" value="GPS"/>
</dbReference>
<dbReference type="InterPro" id="IPR051963">
    <property type="entry name" value="Adhesion_GPCR_A"/>
</dbReference>
<dbReference type="PANTHER" id="PTHR45930">
    <property type="entry name" value="G-PROTEIN COUPLED RECEPTOR 124-LIKE PROTEIN"/>
    <property type="match status" value="1"/>
</dbReference>
<gene>
    <name evidence="20" type="ORF">HOLleu_33531</name>
</gene>
<dbReference type="PROSITE" id="PS50221">
    <property type="entry name" value="GAIN_B"/>
    <property type="match status" value="1"/>
</dbReference>
<dbReference type="PANTHER" id="PTHR45930:SF4">
    <property type="entry name" value="ADHESION G PROTEIN-COUPLED RECEPTOR A3"/>
    <property type="match status" value="1"/>
</dbReference>
<reference evidence="20" key="1">
    <citation type="submission" date="2021-10" db="EMBL/GenBank/DDBJ databases">
        <title>Tropical sea cucumber genome reveals ecological adaptation and Cuvierian tubules defense mechanism.</title>
        <authorList>
            <person name="Chen T."/>
        </authorList>
    </citation>
    <scope>NUCLEOTIDE SEQUENCE</scope>
    <source>
        <strain evidence="20">Nanhai2018</strain>
        <tissue evidence="20">Muscle</tissue>
    </source>
</reference>
<feature type="domain" description="GAIN-B" evidence="16">
    <location>
        <begin position="623"/>
        <end position="794"/>
    </location>
</feature>
<accession>A0A9Q0YNV6</accession>
<dbReference type="SUPFAM" id="SSF52058">
    <property type="entry name" value="L domain-like"/>
    <property type="match status" value="1"/>
</dbReference>
<sequence>MRWDDIPGKVVKFIGWMPVTQIDILILSNEHLCKFPSSKRSKKMAKLIIFLGIGNPNFLCNHQCILLLILCGLWSASTACPSGCTCNVDAVGDLDDDSYRYENDYNYIYGVSSEPQRGARAVYCVNKGLTAPIDSSSVPPDTYYLDFSGNNIKVLRSRVFSSLAFLQILNLSGSSIEHIESRAFDGLDTLEKLDLSRNKLRSVNNSMFQGLGSVKELNISHNQIATISSSSFERLQSLKKIDFQSSILMCDCKLKWIVKWERDNGVRIMDSTVCAFPEKLQNKRVHVLKKGDLGCNHGLELPIFTLLPSGDQVVFIGDTIPFVCKATLVDESLSITWWKNNHPIQEGPEAVVTHRRHQEERLATSTLTLSIGVESSSEFWKVECKISSSTGTLKKGVMLRILDGSTSYCLPSTTTDNKGIFEWPGLVGGASAEVSCPEGASYIYTGPEGSAMARRLCNSDGKWEDPRTGECAFTNPTLRDLERYSVMNILNNTAALLIAKKVEIAVSDAAVIKDPTAVFFIGRFMERFSEYPGQEVGRAMLNIASSMMEVDESVLAQSQVEDRSCSKIVLALEKFAADVLTDKVQVFHYEAPNLAMQAHRVTPEGFVGMTCASFVRELGKRDEYDEQHFKCNGRNITSSKLNNNHSVIEAAIQLPASIFWQAASHAYLLEAYKLLQSRDFKLQFLVYKNAKLFPIQQDGLSKKKVVESSVISSKIDKFPFTNLTDNVVLTFKHSTPRRSFNQLSPGFWDFNAKNSLGAWKSKGCNLTEVKDDIAVLKCNHLTNFALLKTVDMDESAPPGGLFSEYLLHPSIYITTFIFTLLILLVLISYICCYRSIRVKAKAKHSLVNICVCLLVLSVTFAGGINRTYPVIACKAVGMALHYFSTCCLLWLAIAARNLMKALSKSDQPQLAPGETPPPPRPIIRFYFVGWGIPMIIVGITAAASSDLGNYGGQEFCWISEFTISMASFFSVAALVSLATCLFFIITTRRININGTTHHGRSQMYEIPTSAPPPSHQITAVPLTDQFGSSVTMNSHHPPASHLHSNSNLQVTPQLHSDAHLGHHLNMNSNANPSRQSQESLSSVSSWLLDQEKPHAKQLHSLVFLFLGFMGLWTLGAMIVIQKDTLSTIFIYLYSGVLVVYGLFIFINHCALRNDVLIRWKKLCGCSQREAYTVSVPTDPSQHSQVNGHVMQRRPSASSVDSGLTNRSNNTNHSNPSFRSGSRLTSHCNYMPTNLHTGTDASIDSSTQDTLPRSFMGDKRNGYGHRYNKSRNRSKNPRYSRHSRQSRDFSDGGALPESALGHPPSSSGPSTVSHRSQRNEFLTAVVVGDARNKLETADNSHISDGSQSGRQPPSSISKSLDHLRNNSHAESMSSVEQAGISKPKYRSSHSGRSSPRKASKPKNGSRSNGQSELPSPLPEEEPLMKPVVKEITPPPSYEDVTECNKLLPGPDSPVSDIDGGATLGANNCNSLTESGPAVSLLSLNSEKKETSV</sequence>
<evidence type="ECO:0000256" key="11">
    <source>
        <dbReference type="ARBA" id="ARBA00023170"/>
    </source>
</evidence>
<dbReference type="PROSITE" id="PS50227">
    <property type="entry name" value="G_PROTEIN_RECEP_F2_3"/>
    <property type="match status" value="1"/>
</dbReference>
<keyword evidence="9 15" id="KW-0472">Membrane</keyword>
<dbReference type="InterPro" id="IPR003591">
    <property type="entry name" value="Leu-rich_rpt_typical-subtyp"/>
</dbReference>
<comment type="subcellular location">
    <subcellularLocation>
        <location evidence="1">Membrane</location>
        <topology evidence="1">Multi-pass membrane protein</topology>
    </subcellularLocation>
</comment>
<dbReference type="Gene3D" id="3.80.10.10">
    <property type="entry name" value="Ribonuclease Inhibitor"/>
    <property type="match status" value="1"/>
</dbReference>
<protein>
    <submittedName>
        <fullName evidence="20">Adhesion G protein-coupled receptor A3</fullName>
    </submittedName>
</protein>
<evidence type="ECO:0000256" key="9">
    <source>
        <dbReference type="ARBA" id="ARBA00023136"/>
    </source>
</evidence>
<evidence type="ECO:0000256" key="14">
    <source>
        <dbReference type="SAM" id="MobiDB-lite"/>
    </source>
</evidence>
<keyword evidence="10" id="KW-1015">Disulfide bond</keyword>
<comment type="similarity">
    <text evidence="2">Belongs to the G-protein coupled receptor 2 family. Adhesion G-protein coupled receptor (ADGR) subfamily.</text>
</comment>
<keyword evidence="5" id="KW-0732">Signal</keyword>
<feature type="region of interest" description="Disordered" evidence="14">
    <location>
        <begin position="1176"/>
        <end position="1315"/>
    </location>
</feature>
<evidence type="ECO:0000256" key="4">
    <source>
        <dbReference type="ARBA" id="ARBA00022692"/>
    </source>
</evidence>
<dbReference type="Gene3D" id="2.60.40.10">
    <property type="entry name" value="Immunoglobulins"/>
    <property type="match status" value="1"/>
</dbReference>
<feature type="transmembrane region" description="Helical" evidence="15">
    <location>
        <begin position="845"/>
        <end position="864"/>
    </location>
</feature>
<dbReference type="InterPro" id="IPR046338">
    <property type="entry name" value="GAIN_dom_sf"/>
</dbReference>
<dbReference type="InterPro" id="IPR032675">
    <property type="entry name" value="LRR_dom_sf"/>
</dbReference>
<keyword evidence="8" id="KW-0297">G-protein coupled receptor</keyword>
<dbReference type="EMBL" id="JAIZAY010000017">
    <property type="protein sequence ID" value="KAJ8025858.1"/>
    <property type="molecule type" value="Genomic_DNA"/>
</dbReference>
<evidence type="ECO:0000313" key="20">
    <source>
        <dbReference type="EMBL" id="KAJ8025858.1"/>
    </source>
</evidence>
<dbReference type="InterPro" id="IPR058808">
    <property type="entry name" value="GAIN_ADGRA2/3"/>
</dbReference>
<evidence type="ECO:0000313" key="21">
    <source>
        <dbReference type="Proteomes" id="UP001152320"/>
    </source>
</evidence>
<dbReference type="InterPro" id="IPR000483">
    <property type="entry name" value="Cys-rich_flank_reg_C"/>
</dbReference>
<evidence type="ECO:0000259" key="16">
    <source>
        <dbReference type="PROSITE" id="PS50221"/>
    </source>
</evidence>
<feature type="compositionally biased region" description="Polar residues" evidence="14">
    <location>
        <begin position="1338"/>
        <end position="1357"/>
    </location>
</feature>
<dbReference type="InterPro" id="IPR036179">
    <property type="entry name" value="Ig-like_dom_sf"/>
</dbReference>
<feature type="compositionally biased region" description="Basic residues" evidence="14">
    <location>
        <begin position="1382"/>
        <end position="1399"/>
    </location>
</feature>
<evidence type="ECO:0000256" key="7">
    <source>
        <dbReference type="ARBA" id="ARBA00022989"/>
    </source>
</evidence>
<feature type="compositionally biased region" description="Polar residues" evidence="14">
    <location>
        <begin position="1194"/>
        <end position="1250"/>
    </location>
</feature>
<dbReference type="InterPro" id="IPR017981">
    <property type="entry name" value="GPCR_2-like_7TM"/>
</dbReference>
<dbReference type="GO" id="GO:0007166">
    <property type="term" value="P:cell surface receptor signaling pathway"/>
    <property type="evidence" value="ECO:0007669"/>
    <property type="project" value="InterPro"/>
</dbReference>
<name>A0A9Q0YNV6_HOLLE</name>
<evidence type="ECO:0000256" key="8">
    <source>
        <dbReference type="ARBA" id="ARBA00023040"/>
    </source>
</evidence>
<feature type="domain" description="Ig-like" evidence="19">
    <location>
        <begin position="302"/>
        <end position="394"/>
    </location>
</feature>
<keyword evidence="4 15" id="KW-0812">Transmembrane</keyword>
<keyword evidence="7 15" id="KW-1133">Transmembrane helix</keyword>
<dbReference type="InterPro" id="IPR000832">
    <property type="entry name" value="GPCR_2_secretin-like"/>
</dbReference>
<dbReference type="GO" id="GO:0005886">
    <property type="term" value="C:plasma membrane"/>
    <property type="evidence" value="ECO:0007669"/>
    <property type="project" value="TreeGrafter"/>
</dbReference>
<evidence type="ECO:0000256" key="15">
    <source>
        <dbReference type="SAM" id="Phobius"/>
    </source>
</evidence>
<dbReference type="PROSITE" id="PS50261">
    <property type="entry name" value="G_PROTEIN_RECEP_F2_4"/>
    <property type="match status" value="1"/>
</dbReference>
<keyword evidence="11 20" id="KW-0675">Receptor</keyword>
<dbReference type="SUPFAM" id="SSF111418">
    <property type="entry name" value="Hormone receptor domain"/>
    <property type="match status" value="1"/>
</dbReference>
<dbReference type="Gene3D" id="2.60.220.50">
    <property type="match status" value="1"/>
</dbReference>
<comment type="caution">
    <text evidence="20">The sequence shown here is derived from an EMBL/GenBank/DDBJ whole genome shotgun (WGS) entry which is preliminary data.</text>
</comment>
<organism evidence="20 21">
    <name type="scientific">Holothuria leucospilota</name>
    <name type="common">Black long sea cucumber</name>
    <name type="synonym">Mertensiothuria leucospilota</name>
    <dbReference type="NCBI Taxonomy" id="206669"/>
    <lineage>
        <taxon>Eukaryota</taxon>
        <taxon>Metazoa</taxon>
        <taxon>Echinodermata</taxon>
        <taxon>Eleutherozoa</taxon>
        <taxon>Echinozoa</taxon>
        <taxon>Holothuroidea</taxon>
        <taxon>Aspidochirotacea</taxon>
        <taxon>Aspidochirotida</taxon>
        <taxon>Holothuriidae</taxon>
        <taxon>Holothuria</taxon>
    </lineage>
</organism>
<feature type="domain" description="G-protein coupled receptors family 2 profile 2" evidence="18">
    <location>
        <begin position="808"/>
        <end position="990"/>
    </location>
</feature>
<dbReference type="SUPFAM" id="SSF81321">
    <property type="entry name" value="Family A G protein-coupled receptor-like"/>
    <property type="match status" value="1"/>
</dbReference>
<dbReference type="SUPFAM" id="SSF48726">
    <property type="entry name" value="Immunoglobulin"/>
    <property type="match status" value="1"/>
</dbReference>
<dbReference type="SMART" id="SM00369">
    <property type="entry name" value="LRR_TYP"/>
    <property type="match status" value="3"/>
</dbReference>
<keyword evidence="3" id="KW-0433">Leucine-rich repeat</keyword>
<dbReference type="InterPro" id="IPR013783">
    <property type="entry name" value="Ig-like_fold"/>
</dbReference>
<evidence type="ECO:0000259" key="17">
    <source>
        <dbReference type="PROSITE" id="PS50227"/>
    </source>
</evidence>
<evidence type="ECO:0000256" key="2">
    <source>
        <dbReference type="ARBA" id="ARBA00007343"/>
    </source>
</evidence>
<feature type="transmembrane region" description="Helical" evidence="15">
    <location>
        <begin position="963"/>
        <end position="985"/>
    </location>
</feature>
<feature type="compositionally biased region" description="Polar residues" evidence="14">
    <location>
        <begin position="1303"/>
        <end position="1313"/>
    </location>
</feature>
<evidence type="ECO:0000256" key="1">
    <source>
        <dbReference type="ARBA" id="ARBA00004141"/>
    </source>
</evidence>
<dbReference type="GO" id="GO:0004930">
    <property type="term" value="F:G protein-coupled receptor activity"/>
    <property type="evidence" value="ECO:0007669"/>
    <property type="project" value="UniProtKB-KW"/>
</dbReference>
<dbReference type="InterPro" id="IPR007110">
    <property type="entry name" value="Ig-like_dom"/>
</dbReference>